<evidence type="ECO:0008006" key="4">
    <source>
        <dbReference type="Google" id="ProtNLM"/>
    </source>
</evidence>
<evidence type="ECO:0000313" key="2">
    <source>
        <dbReference type="EMBL" id="KAJ3496485.1"/>
    </source>
</evidence>
<feature type="compositionally biased region" description="Basic and acidic residues" evidence="1">
    <location>
        <begin position="778"/>
        <end position="791"/>
    </location>
</feature>
<name>A0A9W8MS36_9AGAR</name>
<keyword evidence="3" id="KW-1185">Reference proteome</keyword>
<organism evidence="2 3">
    <name type="scientific">Agrocybe chaxingu</name>
    <dbReference type="NCBI Taxonomy" id="84603"/>
    <lineage>
        <taxon>Eukaryota</taxon>
        <taxon>Fungi</taxon>
        <taxon>Dikarya</taxon>
        <taxon>Basidiomycota</taxon>
        <taxon>Agaricomycotina</taxon>
        <taxon>Agaricomycetes</taxon>
        <taxon>Agaricomycetidae</taxon>
        <taxon>Agaricales</taxon>
        <taxon>Agaricineae</taxon>
        <taxon>Strophariaceae</taxon>
        <taxon>Agrocybe</taxon>
    </lineage>
</organism>
<evidence type="ECO:0000313" key="3">
    <source>
        <dbReference type="Proteomes" id="UP001148786"/>
    </source>
</evidence>
<feature type="region of interest" description="Disordered" evidence="1">
    <location>
        <begin position="37"/>
        <end position="75"/>
    </location>
</feature>
<feature type="region of interest" description="Disordered" evidence="1">
    <location>
        <begin position="771"/>
        <end position="791"/>
    </location>
</feature>
<proteinExistence type="predicted"/>
<dbReference type="Proteomes" id="UP001148786">
    <property type="component" value="Unassembled WGS sequence"/>
</dbReference>
<comment type="caution">
    <text evidence="2">The sequence shown here is derived from an EMBL/GenBank/DDBJ whole genome shotgun (WGS) entry which is preliminary data.</text>
</comment>
<dbReference type="AlphaFoldDB" id="A0A9W8MS36"/>
<gene>
    <name evidence="2" type="ORF">NLJ89_g10479</name>
</gene>
<feature type="region of interest" description="Disordered" evidence="1">
    <location>
        <begin position="459"/>
        <end position="495"/>
    </location>
</feature>
<sequence length="961" mass="111690">MNNPNRQKCSKCKKEKPVDATQFKCSRGGTFAKICQHQKKEREAATKENPVEERAEEDSGSEDKEDKEDKEGIDRQELGNISLDAFLHEISEAEQVHLFVAFVDISELEADSVRERADLLAQKIWEEIDYQFIYNSHYKLKRTSATRFTYTCAQNRVRQHKPKKGKRNGAKQRDKDRMDAFNCRGWLHMTISEVDTVALLKLDHKEDHVPYWNIDVPEDVHKLIEENLDLTVSQIWSKVLEIYKTPSFSRKSISYIWHEKTSHKWKQDPDELKSAKILIEEATSTIPKGNPLYSVQSVPLHEEEGFTAIAFSLLEILQKWGGKIREVELDSACIYSFQSSQSAKEGGKQRYIEELLEHFKSTWELAPIFTLTDKDFAEINVFLKKFPEAKHQLCFWHCLRAIKTQAYKEFEWIDKNFVPLGQRNRVTKTQMNTARAIPEPPPCLTLRLNGIVCAVVTIPPGSREKNTPNQETTSELERSSENTQNNADNENCEEGDLLDLVDEAGDDDQDEEDGPDWMFDEGETRSPDPNYVFCPAPHRKQLLHLFTWHFCQHPCFPERKEARWSAEKIRANAAYEMYSFCYTRGLAEVWGYMWACWYSPRMWKLWARSTSQYVSRVRTTMAVENFWRQLKHNYLHKSARPRLDFLVWILIYQVTPEYFARGDMREESYRLGRPKELTPYQQYFKKEWQKLEKRGVGTTQFDMDIEKWTCNCGAQKYHCHHLCKHLVQGVPPPSSKFFRDVVRRRTMPLYQHKELVPKSQSGQRARAYQAARGGITEGDDRAPSTDLEAHRGPRKHTLADIDCDAMSTRTPKRTRTRVDLEVEVIDLTLSSPVHPMEQATLSSTLRGGSPMDTRSSSPVGMGSEDEDEPDTYIKRNANMEYVKKLADDLEKGAEMMRHQIEHKSYIWLKSIVDRRIGSDVQGLVADVQHHTRTGKKRSTTWADGKSKQEKRRAQNTMGYIP</sequence>
<reference evidence="2" key="1">
    <citation type="submission" date="2022-07" db="EMBL/GenBank/DDBJ databases">
        <title>Genome Sequence of Agrocybe chaxingu.</title>
        <authorList>
            <person name="Buettner E."/>
        </authorList>
    </citation>
    <scope>NUCLEOTIDE SEQUENCE</scope>
    <source>
        <strain evidence="2">MP-N11</strain>
    </source>
</reference>
<dbReference type="EMBL" id="JANKHO010001937">
    <property type="protein sequence ID" value="KAJ3496485.1"/>
    <property type="molecule type" value="Genomic_DNA"/>
</dbReference>
<evidence type="ECO:0000256" key="1">
    <source>
        <dbReference type="SAM" id="MobiDB-lite"/>
    </source>
</evidence>
<feature type="compositionally biased region" description="Polar residues" evidence="1">
    <location>
        <begin position="839"/>
        <end position="858"/>
    </location>
</feature>
<feature type="compositionally biased region" description="Basic and acidic residues" evidence="1">
    <location>
        <begin position="38"/>
        <end position="53"/>
    </location>
</feature>
<protein>
    <recommendedName>
        <fullName evidence="4">SWIM-type domain-containing protein</fullName>
    </recommendedName>
</protein>
<feature type="region of interest" description="Disordered" evidence="1">
    <location>
        <begin position="928"/>
        <end position="961"/>
    </location>
</feature>
<feature type="compositionally biased region" description="Basic and acidic residues" evidence="1">
    <location>
        <begin position="61"/>
        <end position="75"/>
    </location>
</feature>
<dbReference type="OrthoDB" id="2437251at2759"/>
<feature type="region of interest" description="Disordered" evidence="1">
    <location>
        <begin position="835"/>
        <end position="870"/>
    </location>
</feature>
<accession>A0A9W8MS36</accession>